<organism evidence="2 3">
    <name type="scientific">Duganella levis</name>
    <dbReference type="NCBI Taxonomy" id="2692169"/>
    <lineage>
        <taxon>Bacteria</taxon>
        <taxon>Pseudomonadati</taxon>
        <taxon>Pseudomonadota</taxon>
        <taxon>Betaproteobacteria</taxon>
        <taxon>Burkholderiales</taxon>
        <taxon>Oxalobacteraceae</taxon>
        <taxon>Telluria group</taxon>
        <taxon>Duganella</taxon>
    </lineage>
</organism>
<evidence type="ECO:0000313" key="2">
    <source>
        <dbReference type="EMBL" id="MYN27003.1"/>
    </source>
</evidence>
<evidence type="ECO:0000313" key="3">
    <source>
        <dbReference type="Proteomes" id="UP000642144"/>
    </source>
</evidence>
<evidence type="ECO:0000259" key="1">
    <source>
        <dbReference type="SMART" id="SM00670"/>
    </source>
</evidence>
<sequence length="137" mass="15247">MRFVLDTNTVISGALWLGTPHLLMDAVRANRFTPCTCREILFELLGVLHRQKFAARMTLSGKSARRIVIEYRRLALLVVLPPLIPKVSRDPKDDAILACAVQAQADAIVSGDKDLLSLVLYQKIPILTPIQALNYLP</sequence>
<dbReference type="Proteomes" id="UP000642144">
    <property type="component" value="Unassembled WGS sequence"/>
</dbReference>
<dbReference type="SUPFAM" id="SSF88723">
    <property type="entry name" value="PIN domain-like"/>
    <property type="match status" value="1"/>
</dbReference>
<dbReference type="PANTHER" id="PTHR34610:SF4">
    <property type="entry name" value="SLL8027 PROTEIN"/>
    <property type="match status" value="1"/>
</dbReference>
<comment type="caution">
    <text evidence="2">The sequence shown here is derived from an EMBL/GenBank/DDBJ whole genome shotgun (WGS) entry which is preliminary data.</text>
</comment>
<dbReference type="Pfam" id="PF13470">
    <property type="entry name" value="PIN_3"/>
    <property type="match status" value="1"/>
</dbReference>
<dbReference type="NCBIfam" id="TIGR00305">
    <property type="entry name" value="putative toxin-antitoxin system toxin component, PIN family"/>
    <property type="match status" value="1"/>
</dbReference>
<dbReference type="RefSeq" id="WP_161055004.1">
    <property type="nucleotide sequence ID" value="NZ_WWCT01000007.1"/>
</dbReference>
<dbReference type="SMART" id="SM00670">
    <property type="entry name" value="PINc"/>
    <property type="match status" value="1"/>
</dbReference>
<dbReference type="InterPro" id="IPR002850">
    <property type="entry name" value="PIN_toxin-like"/>
</dbReference>
<proteinExistence type="predicted"/>
<feature type="domain" description="PIN" evidence="1">
    <location>
        <begin position="1"/>
        <end position="117"/>
    </location>
</feature>
<protein>
    <submittedName>
        <fullName evidence="2">Toxin-antitoxin system toxin component, PIN family</fullName>
    </submittedName>
</protein>
<name>A0ABW9VZB2_9BURK</name>
<keyword evidence="3" id="KW-1185">Reference proteome</keyword>
<reference evidence="2 3" key="1">
    <citation type="submission" date="2019-12" db="EMBL/GenBank/DDBJ databases">
        <title>Novel species isolated from a subtropical stream in China.</title>
        <authorList>
            <person name="Lu H."/>
        </authorList>
    </citation>
    <scope>NUCLEOTIDE SEQUENCE [LARGE SCALE GENOMIC DNA]</scope>
    <source>
        <strain evidence="2 3">CY42W</strain>
    </source>
</reference>
<dbReference type="Gene3D" id="3.40.50.1010">
    <property type="entry name" value="5'-nuclease"/>
    <property type="match status" value="1"/>
</dbReference>
<dbReference type="EMBL" id="WWCT01000007">
    <property type="protein sequence ID" value="MYN27003.1"/>
    <property type="molecule type" value="Genomic_DNA"/>
</dbReference>
<accession>A0ABW9VZB2</accession>
<dbReference type="PANTHER" id="PTHR34610">
    <property type="entry name" value="SSL7007 PROTEIN"/>
    <property type="match status" value="1"/>
</dbReference>
<dbReference type="InterPro" id="IPR002716">
    <property type="entry name" value="PIN_dom"/>
</dbReference>
<dbReference type="InterPro" id="IPR029060">
    <property type="entry name" value="PIN-like_dom_sf"/>
</dbReference>
<gene>
    <name evidence="2" type="ORF">GTP69_11340</name>
</gene>